<evidence type="ECO:0000313" key="4">
    <source>
        <dbReference type="Proteomes" id="UP000076154"/>
    </source>
</evidence>
<keyword evidence="4" id="KW-1185">Reference proteome</keyword>
<accession>A0A369K9V4</accession>
<dbReference type="InterPro" id="IPR013103">
    <property type="entry name" value="RVT_2"/>
</dbReference>
<protein>
    <submittedName>
        <fullName evidence="3">Retrovirus-related Pol polyprotein from transposon TNT 1-94</fullName>
    </submittedName>
</protein>
<dbReference type="Pfam" id="PF07727">
    <property type="entry name" value="RVT_2"/>
    <property type="match status" value="1"/>
</dbReference>
<gene>
    <name evidence="3" type="primary">POLX_11</name>
    <name evidence="3" type="ORF">Hypma_015058</name>
</gene>
<dbReference type="EMBL" id="LUEZ02000010">
    <property type="protein sequence ID" value="RDB28603.1"/>
    <property type="molecule type" value="Genomic_DNA"/>
</dbReference>
<proteinExistence type="predicted"/>
<sequence length="674" mass="74959">MLPEVVGVMPDPAGAVDHAPLHHCSSSSNRTSPQRTRRLWNPNDAYYDAVRRQAAKESPLAPPPPLVPPSLAPPPLAPPPHQSHNHSGMLTYAPADVHGEQEVAFRLNTASDEALMLAGRAFVEHGVDLGGYGAMCANLAGEHAFKVGAHDTNPRTYREAMSSEDSTEWYKAMSEEMNALKVNGTWRVVYLPAGKKAIGSRWVFKVKHLPDGAVDRFKARVVAQGFSQRPGIDFDETFAPTARWNAVRTILALAAIEDMHLESVDISSAFLNGVVDAELYLRFPDGFPQDVPPNTAQLPGDGPPVALLHKGLYGLKQSAYLWHKKMHEVFLLLGFTRITSDPCVYVYIRDAVRIIIPVHVDDMTIASKSRPAIMNVIGELRKHFKLRHLGPTTGLLGVRVTRDRPNRKLCIDQRAYAIEVLSRFSMLDSNAVTTPMDPNVKLSKTQCPQTPAEEEEMHKLPYIQATGALLYLACVPAQISLLRWEYFAVLTPTLAWLIGKPLSICFATSVVHSTTASNILLLLPRFPLHSSLPSQMQTMVETSIMAAPHRYLLTVQVVLSVGLRTFRALSHFQQLKQRWLQEVKLVGALLASQLPLRHWHATNKPHDSTWIISLQYRVKHPEHMGRLKHLIVTGSGFARRLRWENCPVFIPTNEMAADLLTQALPREAVTNFVG</sequence>
<organism evidence="3 4">
    <name type="scientific">Hypsizygus marmoreus</name>
    <name type="common">White beech mushroom</name>
    <name type="synonym">Agaricus marmoreus</name>
    <dbReference type="NCBI Taxonomy" id="39966"/>
    <lineage>
        <taxon>Eukaryota</taxon>
        <taxon>Fungi</taxon>
        <taxon>Dikarya</taxon>
        <taxon>Basidiomycota</taxon>
        <taxon>Agaricomycotina</taxon>
        <taxon>Agaricomycetes</taxon>
        <taxon>Agaricomycetidae</taxon>
        <taxon>Agaricales</taxon>
        <taxon>Tricholomatineae</taxon>
        <taxon>Lyophyllaceae</taxon>
        <taxon>Hypsizygus</taxon>
    </lineage>
</organism>
<dbReference type="SUPFAM" id="SSF56672">
    <property type="entry name" value="DNA/RNA polymerases"/>
    <property type="match status" value="1"/>
</dbReference>
<dbReference type="Proteomes" id="UP000076154">
    <property type="component" value="Unassembled WGS sequence"/>
</dbReference>
<dbReference type="OrthoDB" id="3344688at2759"/>
<dbReference type="AlphaFoldDB" id="A0A369K9V4"/>
<name>A0A369K9V4_HYPMA</name>
<dbReference type="InterPro" id="IPR043502">
    <property type="entry name" value="DNA/RNA_pol_sf"/>
</dbReference>
<evidence type="ECO:0000256" key="1">
    <source>
        <dbReference type="SAM" id="MobiDB-lite"/>
    </source>
</evidence>
<dbReference type="InParanoid" id="A0A369K9V4"/>
<feature type="domain" description="Reverse transcriptase Ty1/copia-type" evidence="2">
    <location>
        <begin position="183"/>
        <end position="437"/>
    </location>
</feature>
<reference evidence="3" key="1">
    <citation type="submission" date="2018-04" db="EMBL/GenBank/DDBJ databases">
        <title>Whole genome sequencing of Hypsizygus marmoreus.</title>
        <authorList>
            <person name="Choi I.-G."/>
            <person name="Min B."/>
            <person name="Kim J.-G."/>
            <person name="Kim S."/>
            <person name="Oh Y.-L."/>
            <person name="Kong W.-S."/>
            <person name="Park H."/>
            <person name="Jeong J."/>
            <person name="Song E.-S."/>
        </authorList>
    </citation>
    <scope>NUCLEOTIDE SEQUENCE [LARGE SCALE GENOMIC DNA]</scope>
    <source>
        <strain evidence="3">51987-8</strain>
    </source>
</reference>
<evidence type="ECO:0000313" key="3">
    <source>
        <dbReference type="EMBL" id="RDB28603.1"/>
    </source>
</evidence>
<comment type="caution">
    <text evidence="3">The sequence shown here is derived from an EMBL/GenBank/DDBJ whole genome shotgun (WGS) entry which is preliminary data.</text>
</comment>
<feature type="compositionally biased region" description="Pro residues" evidence="1">
    <location>
        <begin position="60"/>
        <end position="81"/>
    </location>
</feature>
<evidence type="ECO:0000259" key="2">
    <source>
        <dbReference type="Pfam" id="PF07727"/>
    </source>
</evidence>
<dbReference type="STRING" id="39966.A0A369K9V4"/>
<feature type="region of interest" description="Disordered" evidence="1">
    <location>
        <begin position="9"/>
        <end position="90"/>
    </location>
</feature>
<feature type="compositionally biased region" description="Polar residues" evidence="1">
    <location>
        <begin position="24"/>
        <end position="34"/>
    </location>
</feature>